<evidence type="ECO:0000313" key="2">
    <source>
        <dbReference type="Proteomes" id="UP000019443"/>
    </source>
</evidence>
<name>W6RKF4_9HYPH</name>
<gene>
    <name evidence="1" type="ORF">LPU83_pLPU83c_0777</name>
</gene>
<geneLocation type="plasmid" evidence="1 2">
    <name>pLPU83c</name>
</geneLocation>
<dbReference type="AlphaFoldDB" id="W6RKF4"/>
<evidence type="ECO:0000313" key="1">
    <source>
        <dbReference type="EMBL" id="CDM61339.1"/>
    </source>
</evidence>
<keyword evidence="1" id="KW-0614">Plasmid</keyword>
<dbReference type="KEGG" id="rhl:LPU83_pLPU83c_0777"/>
<organism evidence="1 2">
    <name type="scientific">Rhizobium favelukesii</name>
    <dbReference type="NCBI Taxonomy" id="348824"/>
    <lineage>
        <taxon>Bacteria</taxon>
        <taxon>Pseudomonadati</taxon>
        <taxon>Pseudomonadota</taxon>
        <taxon>Alphaproteobacteria</taxon>
        <taxon>Hyphomicrobiales</taxon>
        <taxon>Rhizobiaceae</taxon>
        <taxon>Rhizobium/Agrobacterium group</taxon>
        <taxon>Rhizobium</taxon>
    </lineage>
</organism>
<dbReference type="Proteomes" id="UP000019443">
    <property type="component" value="Plasmid pLPU83c"/>
</dbReference>
<dbReference type="EMBL" id="HG916854">
    <property type="protein sequence ID" value="CDM61339.1"/>
    <property type="molecule type" value="Genomic_DNA"/>
</dbReference>
<proteinExistence type="predicted"/>
<reference evidence="1" key="1">
    <citation type="submission" date="2013-11" db="EMBL/GenBank/DDBJ databases">
        <title>Draft genome sequence of the broad-host-range Rhizobium sp. LPU83 strain, a member of the low-genetic diversity Oregon-like Rhizobium sp. group.</title>
        <authorList>
            <person name="Wibberg D."/>
            <person name="Puehler A."/>
            <person name="Schlueter A."/>
        </authorList>
    </citation>
    <scope>NUCLEOTIDE SEQUENCE [LARGE SCALE GENOMIC DNA]</scope>
    <source>
        <strain evidence="1">LPU83</strain>
        <plasmid evidence="1">pLPU83c</plasmid>
    </source>
</reference>
<dbReference type="HOGENOM" id="CLU_2846873_0_0_5"/>
<dbReference type="PATRIC" id="fig|348824.6.peg.5551"/>
<sequence>MEGQECGAVGLRLLLERIERQRLPGDPARRINIASRIIERRSAGPCVGVADVYRASDNGVVQPRR</sequence>
<keyword evidence="2" id="KW-1185">Reference proteome</keyword>
<protein>
    <submittedName>
        <fullName evidence="1">Uncharacterized protein</fullName>
    </submittedName>
</protein>
<accession>W6RKF4</accession>